<evidence type="ECO:0000256" key="1">
    <source>
        <dbReference type="SAM" id="SignalP"/>
    </source>
</evidence>
<dbReference type="Pfam" id="PF20448">
    <property type="entry name" value="DUF6705"/>
    <property type="match status" value="1"/>
</dbReference>
<feature type="chain" id="PRO_5016394727" description="DUF6705 domain-containing protein" evidence="1">
    <location>
        <begin position="22"/>
        <end position="206"/>
    </location>
</feature>
<gene>
    <name evidence="3" type="ORF">B0I10_106102</name>
</gene>
<dbReference type="EMBL" id="QLSV01000006">
    <property type="protein sequence ID" value="RAR48100.1"/>
    <property type="molecule type" value="Genomic_DNA"/>
</dbReference>
<evidence type="ECO:0000313" key="3">
    <source>
        <dbReference type="EMBL" id="RAR48100.1"/>
    </source>
</evidence>
<dbReference type="Proteomes" id="UP000249518">
    <property type="component" value="Unassembled WGS sequence"/>
</dbReference>
<feature type="signal peptide" evidence="1">
    <location>
        <begin position="1"/>
        <end position="21"/>
    </location>
</feature>
<proteinExistence type="predicted"/>
<organism evidence="3 4">
    <name type="scientific">Flavobacterium lacus</name>
    <dbReference type="NCBI Taxonomy" id="1353778"/>
    <lineage>
        <taxon>Bacteria</taxon>
        <taxon>Pseudomonadati</taxon>
        <taxon>Bacteroidota</taxon>
        <taxon>Flavobacteriia</taxon>
        <taxon>Flavobacteriales</taxon>
        <taxon>Flavobacteriaceae</taxon>
        <taxon>Flavobacterium</taxon>
    </lineage>
</organism>
<feature type="domain" description="DUF6705" evidence="2">
    <location>
        <begin position="1"/>
        <end position="205"/>
    </location>
</feature>
<sequence>MKQIATLLLFLLFSGFCVAQAPELPLYGASINVQGAYYKDLNNDLDQFIGSWVFSDSNTTLTITIVKKTQFFNLDRNVYIDYLVGEYHYEVNNQTIVNSLSNLNQNFSNIYDYNIYGYSIINKRKAPVCPECNLNERRVKLRFKDPIRNAPGLSGIITLRRVDENGVQKTHMRLQQTGSIIPIDDTPPTYMSFHVPWGQYVLIKQP</sequence>
<dbReference type="InterPro" id="IPR046551">
    <property type="entry name" value="DUF6705"/>
</dbReference>
<evidence type="ECO:0000313" key="4">
    <source>
        <dbReference type="Proteomes" id="UP000249518"/>
    </source>
</evidence>
<name>A0A328WP50_9FLAO</name>
<keyword evidence="4" id="KW-1185">Reference proteome</keyword>
<comment type="caution">
    <text evidence="3">The sequence shown here is derived from an EMBL/GenBank/DDBJ whole genome shotgun (WGS) entry which is preliminary data.</text>
</comment>
<protein>
    <recommendedName>
        <fullName evidence="2">DUF6705 domain-containing protein</fullName>
    </recommendedName>
</protein>
<dbReference type="OrthoDB" id="1261237at2"/>
<dbReference type="RefSeq" id="WP_112085932.1">
    <property type="nucleotide sequence ID" value="NZ_QLSV01000006.1"/>
</dbReference>
<accession>A0A328WP50</accession>
<keyword evidence="1" id="KW-0732">Signal</keyword>
<reference evidence="3 4" key="1">
    <citation type="submission" date="2018-06" db="EMBL/GenBank/DDBJ databases">
        <title>Genomic Encyclopedia of Type Strains, Phase III (KMG-III): the genomes of soil and plant-associated and newly described type strains.</title>
        <authorList>
            <person name="Whitman W."/>
        </authorList>
    </citation>
    <scope>NUCLEOTIDE SEQUENCE [LARGE SCALE GENOMIC DNA]</scope>
    <source>
        <strain evidence="3 4">CGMCC 1.12504</strain>
    </source>
</reference>
<dbReference type="AlphaFoldDB" id="A0A328WP50"/>
<evidence type="ECO:0000259" key="2">
    <source>
        <dbReference type="Pfam" id="PF20448"/>
    </source>
</evidence>